<evidence type="ECO:0000256" key="8">
    <source>
        <dbReference type="SAM" id="MobiDB-lite"/>
    </source>
</evidence>
<feature type="domain" description="Fibronectin type-III" evidence="10">
    <location>
        <begin position="526"/>
        <end position="623"/>
    </location>
</feature>
<keyword evidence="7" id="KW-0325">Glycoprotein</keyword>
<feature type="compositionally biased region" description="Low complexity" evidence="8">
    <location>
        <begin position="1013"/>
        <end position="1022"/>
    </location>
</feature>
<dbReference type="GO" id="GO:0009749">
    <property type="term" value="P:response to glucose"/>
    <property type="evidence" value="ECO:0007669"/>
    <property type="project" value="Ensembl"/>
</dbReference>
<protein>
    <submittedName>
        <fullName evidence="11">Leptin receptor</fullName>
    </submittedName>
</protein>
<sequence length="1174" mass="132006">MDIRTFFRPKVQRQNPSFDETGVDSERFALARVRRRHVPGMISTMDCTAMWTVLMCVFLMLCDSLCLESEPGAPLRSGVLDLPWKDELCCDSPPAYIGAGGSGRIPPETNRSEVNLPHPLRCTFRSLAAEPEHLKPPVGACLDILCRIDETWENVTCDLESGGGPPIRGQQLLLNNDTVEANSTSHNLLVCDAEDSLMCSFHLDSARSFVLMVTVSISGAAAPPVLLRIPERPEKPGPPVNLSHIQTIEAGVVLSWDEPLDSSTDPLRYQVRYSSSTNQYWQVASAHKEPRLPVDLEPMVSYIFQVRCAGVAEPPLWSDWSESYHIFLDTLSYIPEKVVARAGDNVTVYCVFNDHRINASMARWILNHTQELDGSLYHPVNQWVSQITVRASETGIYDLLKCTKEWSYPYSQIFVEGGFIDIKCVTNGDIDAMDCRWKTEEWTKLQFQYKWADVPCEVMEEKDGAGEDIGETGPACIQVRSFRDQQKSCTIQPLRMNCYKLWLEVSSHQGPVRSKPIYLSPMDYVQPHSPTNVRAVTQVGGVLRVTWKPPYLPAEGLQCQFRYHSLSVIEKWKVQSSVRVPGDEVMVPDMCQVYVVQVRCMHINGTGYWSDWTESVNSTTQNSRTPDRGPDFWRIRDDDHQSNLSNITLLFKSLPVSANSYCVDGFIVQHQTWNGSVLRKQIHLVSSYSFEWNQELQIVTVEAYNNLGSSSNNINMTLEKTPKRHCVRSFHVVVINSTWVSLSWSLSDTSSVPNFMVVHWSPTRLRDTEDLSLRGQTWARLPYSEHSAYLKGDFFSSEEYGFYLYPVFADGEGEPVFTLATRGDPAAYMMLMFISLLCIFVFVTLVLSQNQMKRFVWKDVPNPNKCSWAKGLDFKTVDTFEALFRPSDGLQALPLPAESISRVIIMDKAQTKALVQTPKSLTPDPGTASDNLLTLFDPEVDQSVETEALLGGAPSLTITVEALTASNQSMQLVKPLVEQNPGNTSSAQSSVTYTKVLLADAKQDLQPVRLHYSDSSRCSSSDEGNFSANNSDISESSPSALWELDSCPGAEGDDPRRSCSYNSVEELSESSEQENEGEKKHLDYLEIKYSTDDEESEGEEQREDNLKTKLLKDDAADREDSCVELHHLLGLEDSSQPDKLPSASTCEFSLLYLPQYRTDQHTRRTPTLIEDSQP</sequence>
<dbReference type="GO" id="GO:0046427">
    <property type="term" value="P:positive regulation of receptor signaling pathway via JAK-STAT"/>
    <property type="evidence" value="ECO:0007669"/>
    <property type="project" value="TreeGrafter"/>
</dbReference>
<dbReference type="GO" id="GO:0033210">
    <property type="term" value="P:leptin-mediated signaling pathway"/>
    <property type="evidence" value="ECO:0007669"/>
    <property type="project" value="Ensembl"/>
</dbReference>
<dbReference type="GO" id="GO:0001556">
    <property type="term" value="P:oocyte maturation"/>
    <property type="evidence" value="ECO:0007669"/>
    <property type="project" value="Ensembl"/>
</dbReference>
<dbReference type="AlphaFoldDB" id="A0A8C6L4X5"/>
<dbReference type="InterPro" id="IPR036116">
    <property type="entry name" value="FN3_sf"/>
</dbReference>
<dbReference type="SUPFAM" id="SSF49265">
    <property type="entry name" value="Fibronectin type III"/>
    <property type="match status" value="2"/>
</dbReference>
<dbReference type="Ensembl" id="ENSNFUT00015014400.1">
    <property type="protein sequence ID" value="ENSNFUP00015013713.1"/>
    <property type="gene ID" value="ENSNFUG00015005454.1"/>
</dbReference>
<accession>A0A8C6L4X5</accession>
<reference evidence="11" key="1">
    <citation type="submission" date="2014-08" db="EMBL/GenBank/DDBJ databases">
        <authorList>
            <person name="Senf B."/>
            <person name="Petzold A."/>
            <person name="Downie B.R."/>
            <person name="Koch P."/>
            <person name="Platzer M."/>
        </authorList>
    </citation>
    <scope>NUCLEOTIDE SEQUENCE [LARGE SCALE GENOMIC DNA]</scope>
    <source>
        <strain evidence="11">GRZ</strain>
    </source>
</reference>
<dbReference type="GO" id="GO:0004896">
    <property type="term" value="F:cytokine receptor activity"/>
    <property type="evidence" value="ECO:0007669"/>
    <property type="project" value="TreeGrafter"/>
</dbReference>
<dbReference type="Gene3D" id="2.60.40.10">
    <property type="entry name" value="Immunoglobulins"/>
    <property type="match status" value="5"/>
</dbReference>
<dbReference type="InterPro" id="IPR003961">
    <property type="entry name" value="FN3_dom"/>
</dbReference>
<dbReference type="SMART" id="SM00060">
    <property type="entry name" value="FN3"/>
    <property type="match status" value="3"/>
</dbReference>
<keyword evidence="4 9" id="KW-1133">Transmembrane helix</keyword>
<evidence type="ECO:0000259" key="10">
    <source>
        <dbReference type="PROSITE" id="PS50853"/>
    </source>
</evidence>
<evidence type="ECO:0000313" key="12">
    <source>
        <dbReference type="Proteomes" id="UP000694548"/>
    </source>
</evidence>
<dbReference type="GO" id="GO:0009897">
    <property type="term" value="C:external side of plasma membrane"/>
    <property type="evidence" value="ECO:0007669"/>
    <property type="project" value="TreeGrafter"/>
</dbReference>
<keyword evidence="6" id="KW-0675">Receptor</keyword>
<feature type="compositionally biased region" description="Acidic residues" evidence="8">
    <location>
        <begin position="1066"/>
        <end position="1075"/>
    </location>
</feature>
<evidence type="ECO:0000256" key="4">
    <source>
        <dbReference type="ARBA" id="ARBA00022989"/>
    </source>
</evidence>
<feature type="domain" description="Fibronectin type-III" evidence="10">
    <location>
        <begin position="238"/>
        <end position="333"/>
    </location>
</feature>
<reference evidence="11" key="3">
    <citation type="submission" date="2025-09" db="UniProtKB">
        <authorList>
            <consortium name="Ensembl"/>
        </authorList>
    </citation>
    <scope>IDENTIFICATION</scope>
</reference>
<name>A0A8C6L4X5_NOTFU</name>
<evidence type="ECO:0000256" key="2">
    <source>
        <dbReference type="ARBA" id="ARBA00022692"/>
    </source>
</evidence>
<dbReference type="InterPro" id="IPR041182">
    <property type="entry name" value="LEP-R_IGD"/>
</dbReference>
<feature type="compositionally biased region" description="Basic and acidic residues" evidence="8">
    <location>
        <begin position="1076"/>
        <end position="1091"/>
    </location>
</feature>
<dbReference type="GO" id="GO:0048839">
    <property type="term" value="P:inner ear development"/>
    <property type="evidence" value="ECO:0007669"/>
    <property type="project" value="Ensembl"/>
</dbReference>
<feature type="region of interest" description="Disordered" evidence="8">
    <location>
        <begin position="1013"/>
        <end position="1112"/>
    </location>
</feature>
<dbReference type="PANTHER" id="PTHR23037">
    <property type="entry name" value="CYTOKINE RECEPTOR"/>
    <property type="match status" value="1"/>
</dbReference>
<feature type="transmembrane region" description="Helical" evidence="9">
    <location>
        <begin position="826"/>
        <end position="848"/>
    </location>
</feature>
<gene>
    <name evidence="11" type="primary">lepr</name>
</gene>
<evidence type="ECO:0000256" key="5">
    <source>
        <dbReference type="ARBA" id="ARBA00023136"/>
    </source>
</evidence>
<reference evidence="11" key="2">
    <citation type="submission" date="2025-08" db="UniProtKB">
        <authorList>
            <consortium name="Ensembl"/>
        </authorList>
    </citation>
    <scope>IDENTIFICATION</scope>
</reference>
<dbReference type="GO" id="GO:0030097">
    <property type="term" value="P:hemopoiesis"/>
    <property type="evidence" value="ECO:0007669"/>
    <property type="project" value="TreeGrafter"/>
</dbReference>
<feature type="compositionally biased region" description="Polar residues" evidence="8">
    <location>
        <begin position="1023"/>
        <end position="1039"/>
    </location>
</feature>
<evidence type="ECO:0000313" key="11">
    <source>
        <dbReference type="Ensembl" id="ENSNFUP00015013713.1"/>
    </source>
</evidence>
<feature type="compositionally biased region" description="Basic and acidic residues" evidence="8">
    <location>
        <begin position="1103"/>
        <end position="1112"/>
    </location>
</feature>
<evidence type="ECO:0000256" key="9">
    <source>
        <dbReference type="SAM" id="Phobius"/>
    </source>
</evidence>
<dbReference type="GO" id="GO:0003323">
    <property type="term" value="P:type B pancreatic cell development"/>
    <property type="evidence" value="ECO:0007669"/>
    <property type="project" value="Ensembl"/>
</dbReference>
<organism evidence="11 12">
    <name type="scientific">Nothobranchius furzeri</name>
    <name type="common">Turquoise killifish</name>
    <dbReference type="NCBI Taxonomy" id="105023"/>
    <lineage>
        <taxon>Eukaryota</taxon>
        <taxon>Metazoa</taxon>
        <taxon>Chordata</taxon>
        <taxon>Craniata</taxon>
        <taxon>Vertebrata</taxon>
        <taxon>Euteleostomi</taxon>
        <taxon>Actinopterygii</taxon>
        <taxon>Neopterygii</taxon>
        <taxon>Teleostei</taxon>
        <taxon>Neoteleostei</taxon>
        <taxon>Acanthomorphata</taxon>
        <taxon>Ovalentaria</taxon>
        <taxon>Atherinomorphae</taxon>
        <taxon>Cyprinodontiformes</taxon>
        <taxon>Nothobranchiidae</taxon>
        <taxon>Nothobranchius</taxon>
    </lineage>
</organism>
<dbReference type="GO" id="GO:0043010">
    <property type="term" value="P:camera-type eye development"/>
    <property type="evidence" value="ECO:0007669"/>
    <property type="project" value="Ensembl"/>
</dbReference>
<proteinExistence type="predicted"/>
<evidence type="ECO:0000256" key="6">
    <source>
        <dbReference type="ARBA" id="ARBA00023170"/>
    </source>
</evidence>
<evidence type="ECO:0000256" key="1">
    <source>
        <dbReference type="ARBA" id="ARBA00004479"/>
    </source>
</evidence>
<dbReference type="GeneTree" id="ENSGT00730000111209"/>
<comment type="subcellular location">
    <subcellularLocation>
        <location evidence="1">Membrane</location>
        <topology evidence="1">Single-pass type I membrane protein</topology>
    </subcellularLocation>
</comment>
<keyword evidence="12" id="KW-1185">Reference proteome</keyword>
<dbReference type="Pfam" id="PF18589">
    <property type="entry name" value="ObR_Ig"/>
    <property type="match status" value="1"/>
</dbReference>
<dbReference type="InterPro" id="IPR013783">
    <property type="entry name" value="Ig-like_fold"/>
</dbReference>
<dbReference type="GO" id="GO:0030728">
    <property type="term" value="P:ovulation"/>
    <property type="evidence" value="ECO:0007669"/>
    <property type="project" value="Ensembl"/>
</dbReference>
<evidence type="ECO:0000256" key="3">
    <source>
        <dbReference type="ARBA" id="ARBA00022729"/>
    </source>
</evidence>
<evidence type="ECO:0000256" key="7">
    <source>
        <dbReference type="ARBA" id="ARBA00023180"/>
    </source>
</evidence>
<dbReference type="PANTHER" id="PTHR23037:SF27">
    <property type="entry name" value="INTERLEUKIN-7 RECEPTOR SUBUNIT ALPHA"/>
    <property type="match status" value="1"/>
</dbReference>
<dbReference type="PROSITE" id="PS50853">
    <property type="entry name" value="FN3"/>
    <property type="match status" value="2"/>
</dbReference>
<keyword evidence="2 9" id="KW-0812">Transmembrane</keyword>
<dbReference type="Proteomes" id="UP000694548">
    <property type="component" value="Chromosome sgr17"/>
</dbReference>
<dbReference type="CDD" id="cd00063">
    <property type="entry name" value="FN3"/>
    <property type="match status" value="2"/>
</dbReference>
<dbReference type="GO" id="GO:0007399">
    <property type="term" value="P:nervous system development"/>
    <property type="evidence" value="ECO:0007669"/>
    <property type="project" value="Ensembl"/>
</dbReference>
<keyword evidence="5 9" id="KW-0472">Membrane</keyword>
<keyword evidence="3" id="KW-0732">Signal</keyword>
<feature type="compositionally biased region" description="Acidic residues" evidence="8">
    <location>
        <begin position="1092"/>
        <end position="1102"/>
    </location>
</feature>
<dbReference type="GO" id="GO:0060828">
    <property type="term" value="P:regulation of canonical Wnt signaling pathway"/>
    <property type="evidence" value="ECO:0007669"/>
    <property type="project" value="Ensembl"/>
</dbReference>